<evidence type="ECO:0000256" key="4">
    <source>
        <dbReference type="ARBA" id="ARBA00023136"/>
    </source>
</evidence>
<dbReference type="FunFam" id="3.30.310.10:FF:000004">
    <property type="entry name" value="AP-2 complex subunit alpha"/>
    <property type="match status" value="1"/>
</dbReference>
<keyword evidence="2" id="KW-0813">Transport</keyword>
<dbReference type="InterPro" id="IPR003164">
    <property type="entry name" value="Clathrin_a-adaptin_app_sub_C"/>
</dbReference>
<accession>A0A6A0HEM9</accession>
<dbReference type="InterPro" id="IPR050840">
    <property type="entry name" value="Adaptor_Complx_Large_Subunit"/>
</dbReference>
<dbReference type="SUPFAM" id="SSF49348">
    <property type="entry name" value="Clathrin adaptor appendage domain"/>
    <property type="match status" value="1"/>
</dbReference>
<evidence type="ECO:0000256" key="3">
    <source>
        <dbReference type="ARBA" id="ARBA00022927"/>
    </source>
</evidence>
<proteinExistence type="predicted"/>
<dbReference type="GO" id="GO:0030131">
    <property type="term" value="C:clathrin adaptor complex"/>
    <property type="evidence" value="ECO:0007669"/>
    <property type="project" value="InterPro"/>
</dbReference>
<dbReference type="InterPro" id="IPR009028">
    <property type="entry name" value="Coatomer/calthrin_app_sub_C"/>
</dbReference>
<comment type="subcellular location">
    <subcellularLocation>
        <location evidence="1">Endomembrane system</location>
    </subcellularLocation>
</comment>
<dbReference type="OrthoDB" id="413467at2759"/>
<evidence type="ECO:0000259" key="5">
    <source>
        <dbReference type="SMART" id="SM00809"/>
    </source>
</evidence>
<keyword evidence="3" id="KW-0653">Protein transport</keyword>
<evidence type="ECO:0000256" key="2">
    <source>
        <dbReference type="ARBA" id="ARBA00022448"/>
    </source>
</evidence>
<dbReference type="FunFam" id="2.60.40.1230:FF:000003">
    <property type="entry name" value="AP-2 complex subunit alpha"/>
    <property type="match status" value="1"/>
</dbReference>
<dbReference type="PANTHER" id="PTHR22780">
    <property type="entry name" value="ADAPTIN, ALPHA/GAMMA/EPSILON"/>
    <property type="match status" value="1"/>
</dbReference>
<dbReference type="Proteomes" id="UP000711488">
    <property type="component" value="Unassembled WGS sequence"/>
</dbReference>
<gene>
    <name evidence="6" type="ORF">HAZT_HAZT009710</name>
</gene>
<organism evidence="6">
    <name type="scientific">Hyalella azteca</name>
    <name type="common">Amphipod</name>
    <dbReference type="NCBI Taxonomy" id="294128"/>
    <lineage>
        <taxon>Eukaryota</taxon>
        <taxon>Metazoa</taxon>
        <taxon>Ecdysozoa</taxon>
        <taxon>Arthropoda</taxon>
        <taxon>Crustacea</taxon>
        <taxon>Multicrustacea</taxon>
        <taxon>Malacostraca</taxon>
        <taxon>Eumalacostraca</taxon>
        <taxon>Peracarida</taxon>
        <taxon>Amphipoda</taxon>
        <taxon>Senticaudata</taxon>
        <taxon>Talitrida</taxon>
        <taxon>Talitroidea</taxon>
        <taxon>Hyalellidae</taxon>
        <taxon>Hyalella</taxon>
    </lineage>
</organism>
<dbReference type="AlphaFoldDB" id="A0A6A0HEM9"/>
<dbReference type="Gene3D" id="3.30.310.10">
    <property type="entry name" value="TATA-Binding Protein"/>
    <property type="match status" value="1"/>
</dbReference>
<evidence type="ECO:0000256" key="1">
    <source>
        <dbReference type="ARBA" id="ARBA00004308"/>
    </source>
</evidence>
<dbReference type="SUPFAM" id="SSF55711">
    <property type="entry name" value="Subdomain of clathrin and coatomer appendage domain"/>
    <property type="match status" value="1"/>
</dbReference>
<reference evidence="6" key="2">
    <citation type="journal article" date="2018" name="Environ. Sci. Technol.">
        <title>The Toxicogenome of Hyalella azteca: A Model for Sediment Ecotoxicology and Evolutionary Toxicology.</title>
        <authorList>
            <person name="Poynton H.C."/>
            <person name="Hasenbein S."/>
            <person name="Benoit J.B."/>
            <person name="Sepulveda M.S."/>
            <person name="Poelchau M.F."/>
            <person name="Hughes D.S.T."/>
            <person name="Murali S.C."/>
            <person name="Chen S."/>
            <person name="Glastad K.M."/>
            <person name="Goodisman M.A.D."/>
            <person name="Werren J.H."/>
            <person name="Vineis J.H."/>
            <person name="Bowen J.L."/>
            <person name="Friedrich M."/>
            <person name="Jones J."/>
            <person name="Robertson H.M."/>
            <person name="Feyereisen R."/>
            <person name="Mechler-Hickson A."/>
            <person name="Mathers N."/>
            <person name="Lee C.E."/>
            <person name="Colbourne J.K."/>
            <person name="Biales A."/>
            <person name="Johnston J.S."/>
            <person name="Wellborn G.A."/>
            <person name="Rosendale A.J."/>
            <person name="Cridge A.G."/>
            <person name="Munoz-Torres M.C."/>
            <person name="Bain P.A."/>
            <person name="Manny A.R."/>
            <person name="Major K.M."/>
            <person name="Lambert F.N."/>
            <person name="Vulpe C.D."/>
            <person name="Tuck P."/>
            <person name="Blalock B.J."/>
            <person name="Lin Y.Y."/>
            <person name="Smith M.E."/>
            <person name="Ochoa-Acuna H."/>
            <person name="Chen M.M."/>
            <person name="Childers C.P."/>
            <person name="Qu J."/>
            <person name="Dugan S."/>
            <person name="Lee S.L."/>
            <person name="Chao H."/>
            <person name="Dinh H."/>
            <person name="Han Y."/>
            <person name="Doddapaneni H."/>
            <person name="Worley K.C."/>
            <person name="Muzny D.M."/>
            <person name="Gibbs R.A."/>
            <person name="Richards S."/>
        </authorList>
    </citation>
    <scope>NUCLEOTIDE SEQUENCE</scope>
    <source>
        <strain evidence="6">HAZT.00-mixed</strain>
        <tissue evidence="6">Whole organism</tissue>
    </source>
</reference>
<dbReference type="EMBL" id="JQDR03001045">
    <property type="protein sequence ID" value="KAA0203694.1"/>
    <property type="molecule type" value="Genomic_DNA"/>
</dbReference>
<dbReference type="Gene3D" id="2.60.40.1230">
    <property type="match status" value="1"/>
</dbReference>
<protein>
    <recommendedName>
        <fullName evidence="5">Clathrin adaptor alpha/beta/gamma-adaptin appendage Ig-like subdomain domain-containing protein</fullName>
    </recommendedName>
</protein>
<dbReference type="GO" id="GO:0006886">
    <property type="term" value="P:intracellular protein transport"/>
    <property type="evidence" value="ECO:0007669"/>
    <property type="project" value="InterPro"/>
</dbReference>
<dbReference type="SMART" id="SM00809">
    <property type="entry name" value="Alpha_adaptinC2"/>
    <property type="match status" value="1"/>
</dbReference>
<dbReference type="GO" id="GO:0012505">
    <property type="term" value="C:endomembrane system"/>
    <property type="evidence" value="ECO:0007669"/>
    <property type="project" value="UniProtKB-SubCell"/>
</dbReference>
<feature type="domain" description="Clathrin adaptor alpha/beta/gamma-adaptin appendage Ig-like subdomain" evidence="5">
    <location>
        <begin position="127"/>
        <end position="240"/>
    </location>
</feature>
<keyword evidence="4" id="KW-0472">Membrane</keyword>
<dbReference type="InterPro" id="IPR012295">
    <property type="entry name" value="TBP_dom_sf"/>
</dbReference>
<reference evidence="6" key="1">
    <citation type="submission" date="2014-08" db="EMBL/GenBank/DDBJ databases">
        <authorList>
            <person name="Murali S."/>
            <person name="Richards S."/>
            <person name="Bandaranaike D."/>
            <person name="Bellair M."/>
            <person name="Blankenburg K."/>
            <person name="Chao H."/>
            <person name="Dinh H."/>
            <person name="Doddapaneni H."/>
            <person name="Dugan-Rocha S."/>
            <person name="Elkadiri S."/>
            <person name="Gnanaolivu R."/>
            <person name="Hughes D."/>
            <person name="Lee S."/>
            <person name="Li M."/>
            <person name="Ming W."/>
            <person name="Munidasa M."/>
            <person name="Muniz J."/>
            <person name="Nguyen L."/>
            <person name="Osuji N."/>
            <person name="Pu L.-L."/>
            <person name="Puazo M."/>
            <person name="Skinner E."/>
            <person name="Qu C."/>
            <person name="Quiroz J."/>
            <person name="Raj R."/>
            <person name="Weissenberger G."/>
            <person name="Xin Y."/>
            <person name="Zou X."/>
            <person name="Han Y."/>
            <person name="Worley K."/>
            <person name="Muzny D."/>
            <person name="Gibbs R."/>
        </authorList>
    </citation>
    <scope>NUCLEOTIDE SEQUENCE</scope>
    <source>
        <strain evidence="6">HAZT.00-mixed</strain>
        <tissue evidence="6">Whole organism</tissue>
    </source>
</reference>
<sequence>MPPFAEKESSILAVLKKKSGRMSAQEAHKEARAAGGAGGAAAAVAAGAVKNSTNDKNAKNSSADLFGISTPPVNSQNNSSSNTGVLVDVLGDLYSSSNNSSMPSVATNGTNSASPATLTSGVTDNIKKFVCKNNGVLYENDIIQIGVKSEFRQNLGRIGVFYGNKTSMPLQGFLPSVSISSADSGRVSVQVKPVESTIEAGAQVQQFVNCECIDHFEDLPEMLVCFTYGSVPQRLSLKLPLSINKFFEPTDMNGESFFARWKNLSSPSQESQQIFKTTCPMESGSIRTKVMGFGMQILEGIDPNPENFVCAGILHTRTQQIGCLMRLEPNRQAQMYRLTIRASKDGTAKILCNLLSQQF</sequence>
<comment type="caution">
    <text evidence="6">The sequence shown here is derived from an EMBL/GenBank/DDBJ whole genome shotgun (WGS) entry which is preliminary data.</text>
</comment>
<evidence type="ECO:0000313" key="6">
    <source>
        <dbReference type="EMBL" id="KAA0203694.1"/>
    </source>
</evidence>
<dbReference type="Pfam" id="PF02296">
    <property type="entry name" value="Alpha_adaptin_C"/>
    <property type="match status" value="1"/>
</dbReference>
<dbReference type="Pfam" id="PF02883">
    <property type="entry name" value="Alpha_adaptinC2"/>
    <property type="match status" value="1"/>
</dbReference>
<dbReference type="InterPro" id="IPR008152">
    <property type="entry name" value="Clathrin_a/b/g-adaptin_app_Ig"/>
</dbReference>
<reference evidence="6" key="3">
    <citation type="submission" date="2019-06" db="EMBL/GenBank/DDBJ databases">
        <authorList>
            <person name="Poynton C."/>
            <person name="Hasenbein S."/>
            <person name="Benoit J.B."/>
            <person name="Sepulveda M.S."/>
            <person name="Poelchau M.F."/>
            <person name="Murali S.C."/>
            <person name="Chen S."/>
            <person name="Glastad K.M."/>
            <person name="Werren J.H."/>
            <person name="Vineis J.H."/>
            <person name="Bowen J.L."/>
            <person name="Friedrich M."/>
            <person name="Jones J."/>
            <person name="Robertson H.M."/>
            <person name="Feyereisen R."/>
            <person name="Mechler-Hickson A."/>
            <person name="Mathers N."/>
            <person name="Lee C.E."/>
            <person name="Colbourne J.K."/>
            <person name="Biales A."/>
            <person name="Johnston J.S."/>
            <person name="Wellborn G.A."/>
            <person name="Rosendale A.J."/>
            <person name="Cridge A.G."/>
            <person name="Munoz-Torres M.C."/>
            <person name="Bain P.A."/>
            <person name="Manny A.R."/>
            <person name="Major K.M."/>
            <person name="Lambert F.N."/>
            <person name="Vulpe C.D."/>
            <person name="Tuck P."/>
            <person name="Blalock B.J."/>
            <person name="Lin Y.-Y."/>
            <person name="Smith M.E."/>
            <person name="Ochoa-Acuna H."/>
            <person name="Chen M.-J.M."/>
            <person name="Childers C.P."/>
            <person name="Qu J."/>
            <person name="Dugan S."/>
            <person name="Lee S.L."/>
            <person name="Chao H."/>
            <person name="Dinh H."/>
            <person name="Han Y."/>
            <person name="Doddapaneni H."/>
            <person name="Worley K.C."/>
            <person name="Muzny D.M."/>
            <person name="Gibbs R.A."/>
            <person name="Richards S."/>
        </authorList>
    </citation>
    <scope>NUCLEOTIDE SEQUENCE</scope>
    <source>
        <strain evidence="6">HAZT.00-mixed</strain>
        <tissue evidence="6">Whole organism</tissue>
    </source>
</reference>
<dbReference type="GO" id="GO:0016192">
    <property type="term" value="P:vesicle-mediated transport"/>
    <property type="evidence" value="ECO:0007669"/>
    <property type="project" value="InterPro"/>
</dbReference>
<dbReference type="InterPro" id="IPR013041">
    <property type="entry name" value="Clathrin_app_Ig-like_sf"/>
</dbReference>
<name>A0A6A0HEM9_HYAAZ</name>